<protein>
    <recommendedName>
        <fullName evidence="2">DNA gyrase subunit A</fullName>
    </recommendedName>
</protein>
<dbReference type="EMBL" id="UINC01216911">
    <property type="protein sequence ID" value="SVE43264.1"/>
    <property type="molecule type" value="Genomic_DNA"/>
</dbReference>
<dbReference type="InterPro" id="IPR035516">
    <property type="entry name" value="Gyrase/topoIV_suA_C"/>
</dbReference>
<evidence type="ECO:0000313" key="1">
    <source>
        <dbReference type="EMBL" id="SVE43264.1"/>
    </source>
</evidence>
<dbReference type="GO" id="GO:0003677">
    <property type="term" value="F:DNA binding"/>
    <property type="evidence" value="ECO:0007669"/>
    <property type="project" value="InterPro"/>
</dbReference>
<dbReference type="Pfam" id="PF03989">
    <property type="entry name" value="DNA_gyraseA_C"/>
    <property type="match status" value="4"/>
</dbReference>
<accession>A0A383DG00</accession>
<reference evidence="1" key="1">
    <citation type="submission" date="2018-05" db="EMBL/GenBank/DDBJ databases">
        <authorList>
            <person name="Lanie J.A."/>
            <person name="Ng W.-L."/>
            <person name="Kazmierczak K.M."/>
            <person name="Andrzejewski T.M."/>
            <person name="Davidsen T.M."/>
            <person name="Wayne K.J."/>
            <person name="Tettelin H."/>
            <person name="Glass J.I."/>
            <person name="Rusch D."/>
            <person name="Podicherti R."/>
            <person name="Tsui H.-C.T."/>
            <person name="Winkler M.E."/>
        </authorList>
    </citation>
    <scope>NUCLEOTIDE SEQUENCE</scope>
</reference>
<dbReference type="GO" id="GO:0006265">
    <property type="term" value="P:DNA topological change"/>
    <property type="evidence" value="ECO:0007669"/>
    <property type="project" value="InterPro"/>
</dbReference>
<gene>
    <name evidence="1" type="ORF">METZ01_LOCUS496118</name>
</gene>
<proteinExistence type="predicted"/>
<dbReference type="GO" id="GO:0005737">
    <property type="term" value="C:cytoplasm"/>
    <property type="evidence" value="ECO:0007669"/>
    <property type="project" value="TreeGrafter"/>
</dbReference>
<dbReference type="GO" id="GO:0005524">
    <property type="term" value="F:ATP binding"/>
    <property type="evidence" value="ECO:0007669"/>
    <property type="project" value="InterPro"/>
</dbReference>
<dbReference type="GO" id="GO:0003918">
    <property type="term" value="F:DNA topoisomerase type II (double strand cut, ATP-hydrolyzing) activity"/>
    <property type="evidence" value="ECO:0007669"/>
    <property type="project" value="TreeGrafter"/>
</dbReference>
<dbReference type="PANTHER" id="PTHR43493:SF5">
    <property type="entry name" value="DNA GYRASE SUBUNIT A, CHLOROPLASTIC_MITOCHONDRIAL"/>
    <property type="match status" value="1"/>
</dbReference>
<dbReference type="InterPro" id="IPR006691">
    <property type="entry name" value="GyrA/parC_rep"/>
</dbReference>
<dbReference type="InterPro" id="IPR050220">
    <property type="entry name" value="Type_II_DNA_Topoisomerases"/>
</dbReference>
<dbReference type="GO" id="GO:0009330">
    <property type="term" value="C:DNA topoisomerase type II (double strand cut, ATP-hydrolyzing) complex"/>
    <property type="evidence" value="ECO:0007669"/>
    <property type="project" value="TreeGrafter"/>
</dbReference>
<feature type="non-terminal residue" evidence="1">
    <location>
        <position position="1"/>
    </location>
</feature>
<organism evidence="1">
    <name type="scientific">marine metagenome</name>
    <dbReference type="NCBI Taxonomy" id="408172"/>
    <lineage>
        <taxon>unclassified sequences</taxon>
        <taxon>metagenomes</taxon>
        <taxon>ecological metagenomes</taxon>
    </lineage>
</organism>
<dbReference type="Gene3D" id="2.120.10.90">
    <property type="entry name" value="DNA gyrase/topoisomerase IV, subunit A, C-terminal"/>
    <property type="match status" value="1"/>
</dbReference>
<name>A0A383DG00_9ZZZZ</name>
<feature type="non-terminal residue" evidence="1">
    <location>
        <position position="236"/>
    </location>
</feature>
<dbReference type="PANTHER" id="PTHR43493">
    <property type="entry name" value="DNA GYRASE/TOPOISOMERASE SUBUNIT A"/>
    <property type="match status" value="1"/>
</dbReference>
<evidence type="ECO:0008006" key="2">
    <source>
        <dbReference type="Google" id="ProtNLM"/>
    </source>
</evidence>
<sequence length="236" mass="26636">THTKLLVFSSLGKVYSLRSHDIPEASLKARGKPIINLLPFIEGEKIATFLPLPINELDWINYIIVFATKKGMIRKNNLIDVAKSGKRDLRETGKLSIKLNDNDKLISVKIASNDQDILLSTNDGKCLRFPIGKLRLFTGLNSSGVRGIKMEKNNFVISQAILKHSFINMNIRHDYLRFASENRKVNMSTNTEFEELQNNEEFLLSITTKGYGKRSSAYEYRISNRGGKGITGILTT</sequence>
<dbReference type="AlphaFoldDB" id="A0A383DG00"/>
<dbReference type="SUPFAM" id="SSF101904">
    <property type="entry name" value="GyrA/ParC C-terminal domain-like"/>
    <property type="match status" value="1"/>
</dbReference>